<dbReference type="Pfam" id="PF00560">
    <property type="entry name" value="LRR_1"/>
    <property type="match status" value="1"/>
</dbReference>
<sequence>MLCFVILLRKKCFIIASLLLLVPAPNAAFQFLCANMLCTIKKWTPSEEGTFLLAHIPNDTLMLKLSHLKANTFSLATLDKIMAIEIERSSVKKVIMPSSTATIRLKLARTYLSDIAFVAGNGRLNFLTITESRLKTIPSTIVHLLALETVTITKSPIETINLCLFTKLTRLYELNLCSNKILFLQLPTTSVGDFEGLRLLFLADNLLTTINLGAFNGMQALQTLDFQNNRIRRVQGALVSNSLQTLELSGNRLETLYCCDWHLPNFTRLALSRNKQSILPTCLSLTMPNVLYLILDRNTLIDSDTWNNIFTLKRLQQLDISHNRLTKAVLDNISNSLLFLDLQYNNITVLHVPAARMGLRITASNNAIDTFDIKSLSPNVTTLEMFCNPIDCSFNRARMQIGQEPVCYTDRRNCNTLQKNN</sequence>
<dbReference type="SMART" id="SM00369">
    <property type="entry name" value="LRR_TYP"/>
    <property type="match status" value="4"/>
</dbReference>
<accession>A0A1I8JTY0</accession>
<dbReference type="EMBL" id="APCN01003712">
    <property type="status" value="NOT_ANNOTATED_CDS"/>
    <property type="molecule type" value="Genomic_DNA"/>
</dbReference>
<dbReference type="RefSeq" id="XP_040158530.1">
    <property type="nucleotide sequence ID" value="XM_040302596.1"/>
</dbReference>
<dbReference type="InterPro" id="IPR050333">
    <property type="entry name" value="SLRP"/>
</dbReference>
<evidence type="ECO:0000313" key="2">
    <source>
        <dbReference type="Proteomes" id="UP000075840"/>
    </source>
</evidence>
<dbReference type="Proteomes" id="UP000075840">
    <property type="component" value="Unassembled WGS sequence"/>
</dbReference>
<dbReference type="Pfam" id="PF13855">
    <property type="entry name" value="LRR_8"/>
    <property type="match status" value="1"/>
</dbReference>
<evidence type="ECO:0000313" key="1">
    <source>
        <dbReference type="EnsemblMetazoa" id="AARA016204-PA"/>
    </source>
</evidence>
<dbReference type="GO" id="GO:0005615">
    <property type="term" value="C:extracellular space"/>
    <property type="evidence" value="ECO:0007669"/>
    <property type="project" value="TreeGrafter"/>
</dbReference>
<dbReference type="InterPro" id="IPR003591">
    <property type="entry name" value="Leu-rich_rpt_typical-subtyp"/>
</dbReference>
<dbReference type="SUPFAM" id="SSF52058">
    <property type="entry name" value="L domain-like"/>
    <property type="match status" value="1"/>
</dbReference>
<dbReference type="InterPro" id="IPR001611">
    <property type="entry name" value="Leu-rich_rpt"/>
</dbReference>
<name>A0A1I8JTY0_ANOAR</name>
<keyword evidence="2" id="KW-1185">Reference proteome</keyword>
<reference evidence="1" key="1">
    <citation type="submission" date="2022-08" db="UniProtKB">
        <authorList>
            <consortium name="EnsemblMetazoa"/>
        </authorList>
    </citation>
    <scope>IDENTIFICATION</scope>
    <source>
        <strain evidence="1">Dongola</strain>
    </source>
</reference>
<organism evidence="1 2">
    <name type="scientific">Anopheles arabiensis</name>
    <name type="common">Mosquito</name>
    <dbReference type="NCBI Taxonomy" id="7173"/>
    <lineage>
        <taxon>Eukaryota</taxon>
        <taxon>Metazoa</taxon>
        <taxon>Ecdysozoa</taxon>
        <taxon>Arthropoda</taxon>
        <taxon>Hexapoda</taxon>
        <taxon>Insecta</taxon>
        <taxon>Pterygota</taxon>
        <taxon>Neoptera</taxon>
        <taxon>Endopterygota</taxon>
        <taxon>Diptera</taxon>
        <taxon>Nematocera</taxon>
        <taxon>Culicoidea</taxon>
        <taxon>Culicidae</taxon>
        <taxon>Anophelinae</taxon>
        <taxon>Anopheles</taxon>
    </lineage>
</organism>
<proteinExistence type="predicted"/>
<dbReference type="PRINTS" id="PR00019">
    <property type="entry name" value="LEURICHRPT"/>
</dbReference>
<dbReference type="InterPro" id="IPR032675">
    <property type="entry name" value="LRR_dom_sf"/>
</dbReference>
<dbReference type="VEuPathDB" id="VectorBase:AARA21_007714"/>
<dbReference type="PANTHER" id="PTHR45712">
    <property type="entry name" value="AGAP008170-PA"/>
    <property type="match status" value="1"/>
</dbReference>
<dbReference type="PANTHER" id="PTHR45712:SF22">
    <property type="entry name" value="INSULIN-LIKE GROWTH FACTOR-BINDING PROTEIN COMPLEX ACID LABILE SUBUNIT"/>
    <property type="match status" value="1"/>
</dbReference>
<dbReference type="Gene3D" id="3.80.10.10">
    <property type="entry name" value="Ribonuclease Inhibitor"/>
    <property type="match status" value="2"/>
</dbReference>
<dbReference type="KEGG" id="aara:120897601"/>
<dbReference type="VEuPathDB" id="VectorBase:AARA016204"/>
<dbReference type="AlphaFoldDB" id="A0A1I8JTY0"/>
<evidence type="ECO:0008006" key="3">
    <source>
        <dbReference type="Google" id="ProtNLM"/>
    </source>
</evidence>
<dbReference type="EnsemblMetazoa" id="AARA016204-RA">
    <property type="protein sequence ID" value="AARA016204-PA"/>
    <property type="gene ID" value="AARA016204"/>
</dbReference>
<dbReference type="RefSeq" id="XP_040158531.1">
    <property type="nucleotide sequence ID" value="XM_040302597.1"/>
</dbReference>
<dbReference type="GeneID" id="120897601"/>
<protein>
    <recommendedName>
        <fullName evidence="3">Leucine rich immune protein (Coil-less)</fullName>
    </recommendedName>
</protein>